<keyword evidence="2" id="KW-1185">Reference proteome</keyword>
<dbReference type="EMBL" id="CP009922">
    <property type="protein sequence ID" value="AKG41963.1"/>
    <property type="molecule type" value="Genomic_DNA"/>
</dbReference>
<evidence type="ECO:0000313" key="1">
    <source>
        <dbReference type="EMBL" id="AKG41963.1"/>
    </source>
</evidence>
<accession>A0A0F7FR87</accession>
<dbReference type="HOGENOM" id="CLU_193085_0_0_11"/>
<reference evidence="1" key="1">
    <citation type="submission" date="2019-08" db="EMBL/GenBank/DDBJ databases">
        <title>Complete genome sequence of a mangrove-derived Streptomyces xiamenensis.</title>
        <authorList>
            <person name="Xu J."/>
        </authorList>
    </citation>
    <scope>NUCLEOTIDE SEQUENCE</scope>
    <source>
        <strain evidence="1">318</strain>
    </source>
</reference>
<sequence>MSGWPEAVEITAETVLVGDVISVGGRPLVVVDLVLTTRGGRRLEFATGEALTLHSRSRLNATRTSGRGRR</sequence>
<dbReference type="Proteomes" id="UP000034034">
    <property type="component" value="Chromosome"/>
</dbReference>
<protein>
    <submittedName>
        <fullName evidence="1">DNA-binding protein</fullName>
    </submittedName>
</protein>
<keyword evidence="1" id="KW-0238">DNA-binding</keyword>
<proteinExistence type="predicted"/>
<dbReference type="AlphaFoldDB" id="A0A0F7FR87"/>
<name>A0A0F7FR87_9ACTN</name>
<dbReference type="GO" id="GO:0003677">
    <property type="term" value="F:DNA binding"/>
    <property type="evidence" value="ECO:0007669"/>
    <property type="project" value="UniProtKB-KW"/>
</dbReference>
<dbReference type="KEGG" id="sxi:SXIM_05790"/>
<dbReference type="STRING" id="408015.SXIM_05790"/>
<gene>
    <name evidence="1" type="ORF">SXIM_05790</name>
</gene>
<organism evidence="1 2">
    <name type="scientific">Streptomyces xiamenensis</name>
    <dbReference type="NCBI Taxonomy" id="408015"/>
    <lineage>
        <taxon>Bacteria</taxon>
        <taxon>Bacillati</taxon>
        <taxon>Actinomycetota</taxon>
        <taxon>Actinomycetes</taxon>
        <taxon>Kitasatosporales</taxon>
        <taxon>Streptomycetaceae</taxon>
        <taxon>Streptomyces</taxon>
    </lineage>
</organism>
<dbReference type="PATRIC" id="fig|408015.6.peg.608"/>
<dbReference type="RefSeq" id="WP_046722862.1">
    <property type="nucleotide sequence ID" value="NZ_CP009922.3"/>
</dbReference>
<evidence type="ECO:0000313" key="2">
    <source>
        <dbReference type="Proteomes" id="UP000034034"/>
    </source>
</evidence>